<keyword evidence="3" id="KW-1185">Reference proteome</keyword>
<name>A0A6I4KN95_9PSED</name>
<organism evidence="2 3">
    <name type="scientific">Pseudomonas xionganensis</name>
    <dbReference type="NCBI Taxonomy" id="2654845"/>
    <lineage>
        <taxon>Bacteria</taxon>
        <taxon>Pseudomonadati</taxon>
        <taxon>Pseudomonadota</taxon>
        <taxon>Gammaproteobacteria</taxon>
        <taxon>Pseudomonadales</taxon>
        <taxon>Pseudomonadaceae</taxon>
        <taxon>Pseudomonas</taxon>
    </lineage>
</organism>
<keyword evidence="1" id="KW-0732">Signal</keyword>
<sequence length="264" mass="29596">MTRLSLLLISTLFTLNAAALELAKYPQVFDAGQGISLTLAPSSDGTQALVQVSGINHALDGVVLLTEIKERGNDERDYRTRLDGRDYNLLLQRNAWGSPRYQLNLPGTDGFQLSFNETRTQAAKPAKLLALYQQQKKQGVQDKLARFDREQRVTDFTAQLQQIDQDASKACGTPLSTRVEWSALDDEQLMRLSVPSFCGEVVRQAANLCERGAPHQERVAGIQQVQCQFGERIQLREQNTTLTFTTHAEEPNQGDFINAFLRNR</sequence>
<dbReference type="AlphaFoldDB" id="A0A6I4KN95"/>
<evidence type="ECO:0008006" key="4">
    <source>
        <dbReference type="Google" id="ProtNLM"/>
    </source>
</evidence>
<evidence type="ECO:0000313" key="2">
    <source>
        <dbReference type="EMBL" id="MVW73980.1"/>
    </source>
</evidence>
<reference evidence="2 3" key="1">
    <citation type="submission" date="2019-11" db="EMBL/GenBank/DDBJ databases">
        <title>Pseudomonas flavidum sp. nov., isolated from Baiyang Lake.</title>
        <authorList>
            <person name="Zhao Y."/>
        </authorList>
    </citation>
    <scope>NUCLEOTIDE SEQUENCE [LARGE SCALE GENOMIC DNA]</scope>
    <source>
        <strain evidence="3">R-22-3 w-18</strain>
    </source>
</reference>
<accession>A0A6I4KN95</accession>
<gene>
    <name evidence="2" type="ORF">GJV18_01505</name>
</gene>
<feature type="signal peptide" evidence="1">
    <location>
        <begin position="1"/>
        <end position="19"/>
    </location>
</feature>
<evidence type="ECO:0000313" key="3">
    <source>
        <dbReference type="Proteomes" id="UP000429555"/>
    </source>
</evidence>
<dbReference type="RefSeq" id="WP_160342958.1">
    <property type="nucleotide sequence ID" value="NZ_WKJZ01000001.1"/>
</dbReference>
<protein>
    <recommendedName>
        <fullName evidence="4">Secreted protein</fullName>
    </recommendedName>
</protein>
<dbReference type="EMBL" id="WKJZ01000001">
    <property type="protein sequence ID" value="MVW73980.1"/>
    <property type="molecule type" value="Genomic_DNA"/>
</dbReference>
<comment type="caution">
    <text evidence="2">The sequence shown here is derived from an EMBL/GenBank/DDBJ whole genome shotgun (WGS) entry which is preliminary data.</text>
</comment>
<evidence type="ECO:0000256" key="1">
    <source>
        <dbReference type="SAM" id="SignalP"/>
    </source>
</evidence>
<proteinExistence type="predicted"/>
<feature type="chain" id="PRO_5026174179" description="Secreted protein" evidence="1">
    <location>
        <begin position="20"/>
        <end position="264"/>
    </location>
</feature>
<dbReference type="Proteomes" id="UP000429555">
    <property type="component" value="Unassembled WGS sequence"/>
</dbReference>